<feature type="domain" description="SIS" evidence="5">
    <location>
        <begin position="134"/>
        <end position="274"/>
    </location>
</feature>
<evidence type="ECO:0000313" key="7">
    <source>
        <dbReference type="Proteomes" id="UP000278792"/>
    </source>
</evidence>
<dbReference type="Gene3D" id="1.10.10.10">
    <property type="entry name" value="Winged helix-like DNA-binding domain superfamily/Winged helix DNA-binding domain"/>
    <property type="match status" value="1"/>
</dbReference>
<dbReference type="SUPFAM" id="SSF46689">
    <property type="entry name" value="Homeodomain-like"/>
    <property type="match status" value="1"/>
</dbReference>
<dbReference type="InterPro" id="IPR036388">
    <property type="entry name" value="WH-like_DNA-bd_sf"/>
</dbReference>
<comment type="caution">
    <text evidence="6">The sequence shown here is derived from an EMBL/GenBank/DDBJ whole genome shotgun (WGS) entry which is preliminary data.</text>
</comment>
<dbReference type="Gene3D" id="3.40.50.10490">
    <property type="entry name" value="Glucose-6-phosphate isomerase like protein, domain 1"/>
    <property type="match status" value="1"/>
</dbReference>
<dbReference type="PROSITE" id="PS51071">
    <property type="entry name" value="HTH_RPIR"/>
    <property type="match status" value="1"/>
</dbReference>
<protein>
    <submittedName>
        <fullName evidence="6">MurR/RpiR family transcriptional regulator</fullName>
    </submittedName>
</protein>
<dbReference type="Proteomes" id="UP000278792">
    <property type="component" value="Unassembled WGS sequence"/>
</dbReference>
<dbReference type="AlphaFoldDB" id="A0A3N3E1I7"/>
<dbReference type="SUPFAM" id="SSF53697">
    <property type="entry name" value="SIS domain"/>
    <property type="match status" value="1"/>
</dbReference>
<sequence>MGEKRIKTNIGAIIATIGSVYESLSPAQKKIADFVLESPSEAVELSVSELSKVTDSSDASIIRFCRYIGFKGLKDFKASLGIEVAKLNYDNSILDTNIEPEDESSVVAMKLKSRLDNVISETINLLNFSELDKVVEAISNANTFAAIGIGSSGITAAQVKHKFMRIGMNVDAFVDGHNMSMKAALMGPGDVLLGISHSGVTSELIKSFKIAKGNGVTTVAITHNPRSPLAKHADFVLINGNRQSQLQGDSIGTKIAQLFVVDLIYSVLVKTDMTGKMDMKSKTIKVVVK</sequence>
<dbReference type="InterPro" id="IPR046348">
    <property type="entry name" value="SIS_dom_sf"/>
</dbReference>
<keyword evidence="1" id="KW-0805">Transcription regulation</keyword>
<dbReference type="InterPro" id="IPR047640">
    <property type="entry name" value="RpiR-like"/>
</dbReference>
<dbReference type="PANTHER" id="PTHR30514">
    <property type="entry name" value="GLUCOKINASE"/>
    <property type="match status" value="1"/>
</dbReference>
<dbReference type="InterPro" id="IPR000281">
    <property type="entry name" value="HTH_RpiR"/>
</dbReference>
<dbReference type="InterPro" id="IPR035472">
    <property type="entry name" value="RpiR-like_SIS"/>
</dbReference>
<dbReference type="CDD" id="cd05013">
    <property type="entry name" value="SIS_RpiR"/>
    <property type="match status" value="1"/>
</dbReference>
<name>A0A3N3E1I7_9VIBR</name>
<accession>A0A3N3E1I7</accession>
<dbReference type="InterPro" id="IPR009057">
    <property type="entry name" value="Homeodomain-like_sf"/>
</dbReference>
<reference evidence="6 7" key="1">
    <citation type="submission" date="2018-11" db="EMBL/GenBank/DDBJ databases">
        <title>Vibrio ponticus strain CAIM 1751 pathogenic for the snapper Lutjanus guttatus.</title>
        <authorList>
            <person name="Soto-Rodriguez S."/>
            <person name="Lozano-Olvera R."/>
            <person name="Gomez-Gil B."/>
        </authorList>
    </citation>
    <scope>NUCLEOTIDE SEQUENCE [LARGE SCALE GENOMIC DNA]</scope>
    <source>
        <strain evidence="6 7">CAIM 1751</strain>
    </source>
</reference>
<dbReference type="Pfam" id="PF01418">
    <property type="entry name" value="HTH_6"/>
    <property type="match status" value="1"/>
</dbReference>
<organism evidence="6 7">
    <name type="scientific">Vibrio ponticus</name>
    <dbReference type="NCBI Taxonomy" id="265668"/>
    <lineage>
        <taxon>Bacteria</taxon>
        <taxon>Pseudomonadati</taxon>
        <taxon>Pseudomonadota</taxon>
        <taxon>Gammaproteobacteria</taxon>
        <taxon>Vibrionales</taxon>
        <taxon>Vibrionaceae</taxon>
        <taxon>Vibrio</taxon>
    </lineage>
</organism>
<evidence type="ECO:0000259" key="5">
    <source>
        <dbReference type="PROSITE" id="PS51464"/>
    </source>
</evidence>
<dbReference type="GO" id="GO:0003677">
    <property type="term" value="F:DNA binding"/>
    <property type="evidence" value="ECO:0007669"/>
    <property type="project" value="UniProtKB-KW"/>
</dbReference>
<keyword evidence="3" id="KW-0804">Transcription</keyword>
<dbReference type="InterPro" id="IPR001347">
    <property type="entry name" value="SIS_dom"/>
</dbReference>
<evidence type="ECO:0000259" key="4">
    <source>
        <dbReference type="PROSITE" id="PS51071"/>
    </source>
</evidence>
<dbReference type="PANTHER" id="PTHR30514:SF9">
    <property type="entry name" value="TRANSCRIPTIONAL REGULATOR"/>
    <property type="match status" value="1"/>
</dbReference>
<keyword evidence="2" id="KW-0238">DNA-binding</keyword>
<dbReference type="RefSeq" id="WP_123781896.1">
    <property type="nucleotide sequence ID" value="NZ_RKIK01000022.1"/>
</dbReference>
<dbReference type="Pfam" id="PF01380">
    <property type="entry name" value="SIS"/>
    <property type="match status" value="1"/>
</dbReference>
<evidence type="ECO:0000313" key="6">
    <source>
        <dbReference type="EMBL" id="ROV60378.1"/>
    </source>
</evidence>
<dbReference type="GO" id="GO:0003700">
    <property type="term" value="F:DNA-binding transcription factor activity"/>
    <property type="evidence" value="ECO:0007669"/>
    <property type="project" value="InterPro"/>
</dbReference>
<gene>
    <name evidence="6" type="ORF">EGH82_09510</name>
</gene>
<dbReference type="GO" id="GO:0097367">
    <property type="term" value="F:carbohydrate derivative binding"/>
    <property type="evidence" value="ECO:0007669"/>
    <property type="project" value="InterPro"/>
</dbReference>
<dbReference type="EMBL" id="RKIK01000022">
    <property type="protein sequence ID" value="ROV60378.1"/>
    <property type="molecule type" value="Genomic_DNA"/>
</dbReference>
<evidence type="ECO:0000256" key="1">
    <source>
        <dbReference type="ARBA" id="ARBA00023015"/>
    </source>
</evidence>
<dbReference type="PROSITE" id="PS51464">
    <property type="entry name" value="SIS"/>
    <property type="match status" value="1"/>
</dbReference>
<feature type="domain" description="HTH rpiR-type" evidence="4">
    <location>
        <begin position="11"/>
        <end position="87"/>
    </location>
</feature>
<proteinExistence type="predicted"/>
<evidence type="ECO:0000256" key="2">
    <source>
        <dbReference type="ARBA" id="ARBA00023125"/>
    </source>
</evidence>
<evidence type="ECO:0000256" key="3">
    <source>
        <dbReference type="ARBA" id="ARBA00023163"/>
    </source>
</evidence>
<dbReference type="GO" id="GO:1901135">
    <property type="term" value="P:carbohydrate derivative metabolic process"/>
    <property type="evidence" value="ECO:0007669"/>
    <property type="project" value="InterPro"/>
</dbReference>